<organism evidence="9 10">
    <name type="scientific">Dipteronia dyeriana</name>
    <dbReference type="NCBI Taxonomy" id="168575"/>
    <lineage>
        <taxon>Eukaryota</taxon>
        <taxon>Viridiplantae</taxon>
        <taxon>Streptophyta</taxon>
        <taxon>Embryophyta</taxon>
        <taxon>Tracheophyta</taxon>
        <taxon>Spermatophyta</taxon>
        <taxon>Magnoliopsida</taxon>
        <taxon>eudicotyledons</taxon>
        <taxon>Gunneridae</taxon>
        <taxon>Pentapetalae</taxon>
        <taxon>rosids</taxon>
        <taxon>malvids</taxon>
        <taxon>Sapindales</taxon>
        <taxon>Sapindaceae</taxon>
        <taxon>Hippocastanoideae</taxon>
        <taxon>Acereae</taxon>
        <taxon>Dipteronia</taxon>
    </lineage>
</organism>
<dbReference type="PROSITE" id="PS50157">
    <property type="entry name" value="ZINC_FINGER_C2H2_2"/>
    <property type="match status" value="1"/>
</dbReference>
<dbReference type="PANTHER" id="PTHR47287:SF9">
    <property type="entry name" value="ZINC FINGER PROTEIN 4-LIKE"/>
    <property type="match status" value="1"/>
</dbReference>
<dbReference type="PANTHER" id="PTHR47287">
    <property type="entry name" value="C2H2 AND C2HC ZINC FINGERS SUPERFAMILY PROTEIN"/>
    <property type="match status" value="1"/>
</dbReference>
<evidence type="ECO:0000256" key="3">
    <source>
        <dbReference type="ARBA" id="ARBA00022771"/>
    </source>
</evidence>
<feature type="region of interest" description="Disordered" evidence="7">
    <location>
        <begin position="1"/>
        <end position="102"/>
    </location>
</feature>
<accession>A0AAD9TER3</accession>
<keyword evidence="3 6" id="KW-0863">Zinc-finger</keyword>
<dbReference type="GO" id="GO:0008270">
    <property type="term" value="F:zinc ion binding"/>
    <property type="evidence" value="ECO:0007669"/>
    <property type="project" value="UniProtKB-KW"/>
</dbReference>
<dbReference type="Pfam" id="PF13912">
    <property type="entry name" value="zf-C2H2_6"/>
    <property type="match status" value="1"/>
</dbReference>
<keyword evidence="5" id="KW-0539">Nucleus</keyword>
<name>A0AAD9TER3_9ROSI</name>
<gene>
    <name evidence="9" type="ORF">Ddye_029230</name>
</gene>
<feature type="region of interest" description="Disordered" evidence="7">
    <location>
        <begin position="375"/>
        <end position="409"/>
    </location>
</feature>
<evidence type="ECO:0000313" key="10">
    <source>
        <dbReference type="Proteomes" id="UP001280121"/>
    </source>
</evidence>
<evidence type="ECO:0000259" key="8">
    <source>
        <dbReference type="PROSITE" id="PS50157"/>
    </source>
</evidence>
<proteinExistence type="predicted"/>
<dbReference type="GO" id="GO:0009788">
    <property type="term" value="P:negative regulation of abscisic acid-activated signaling pathway"/>
    <property type="evidence" value="ECO:0007669"/>
    <property type="project" value="InterPro"/>
</dbReference>
<evidence type="ECO:0000256" key="1">
    <source>
        <dbReference type="ARBA" id="ARBA00004123"/>
    </source>
</evidence>
<feature type="compositionally biased region" description="Low complexity" evidence="7">
    <location>
        <begin position="71"/>
        <end position="83"/>
    </location>
</feature>
<comment type="subcellular location">
    <subcellularLocation>
        <location evidence="1">Nucleus</location>
    </subcellularLocation>
</comment>
<protein>
    <recommendedName>
        <fullName evidence="8">C2H2-type domain-containing protein</fullName>
    </recommendedName>
</protein>
<evidence type="ECO:0000256" key="4">
    <source>
        <dbReference type="ARBA" id="ARBA00022833"/>
    </source>
</evidence>
<dbReference type="PROSITE" id="PS00028">
    <property type="entry name" value="ZINC_FINGER_C2H2_1"/>
    <property type="match status" value="1"/>
</dbReference>
<sequence>MEPNSSNASTTSAASSSSDDETTPFMESGGIGSCSSSGSITNNNMMKVKEVAKSFDYDPEPKQQQQPKTDSTSAATNANNNNNMKMKGAAKDSDSGQPRQQQTKMDLVVYNPVAAPAAALTASAEREFNHANQIINQNTNVNDHPYQLSNEMMYNLHDNDYVRETFSCKYCKREFRSSQALGGHQNAHKQERALTKRRNALGLDQFGPPTFSSLYPNNYYNNNSGHSPYPNFSSSFSSASLSSSSSFNGPSPLGVRMESTIHKPIYPMWHSPGYRFGGLGHGDAGVRFSAGRASLDLGGTDDGAGRVGWWYGQGMVIPPPPQQSNNGFQYFNSGLGNPSFFSRLQRNAIGAASVNVLINNNPHVDGSVNYVRLGGEACADPPRPNPDDEDEDASGLDLTSSGPDLTLRL</sequence>
<feature type="compositionally biased region" description="Basic and acidic residues" evidence="7">
    <location>
        <begin position="47"/>
        <end position="61"/>
    </location>
</feature>
<dbReference type="InterPro" id="IPR013087">
    <property type="entry name" value="Znf_C2H2_type"/>
</dbReference>
<comment type="caution">
    <text evidence="9">The sequence shown here is derived from an EMBL/GenBank/DDBJ whole genome shotgun (WGS) entry which is preliminary data.</text>
</comment>
<evidence type="ECO:0000256" key="7">
    <source>
        <dbReference type="SAM" id="MobiDB-lite"/>
    </source>
</evidence>
<evidence type="ECO:0000313" key="9">
    <source>
        <dbReference type="EMBL" id="KAK2634438.1"/>
    </source>
</evidence>
<dbReference type="InterPro" id="IPR044246">
    <property type="entry name" value="ZFP3-like"/>
</dbReference>
<dbReference type="Gene3D" id="3.30.160.60">
    <property type="entry name" value="Classic Zinc Finger"/>
    <property type="match status" value="1"/>
</dbReference>
<dbReference type="SUPFAM" id="SSF57667">
    <property type="entry name" value="beta-beta-alpha zinc fingers"/>
    <property type="match status" value="1"/>
</dbReference>
<dbReference type="GO" id="GO:0005634">
    <property type="term" value="C:nucleus"/>
    <property type="evidence" value="ECO:0007669"/>
    <property type="project" value="UniProtKB-SubCell"/>
</dbReference>
<evidence type="ECO:0000256" key="5">
    <source>
        <dbReference type="ARBA" id="ARBA00023242"/>
    </source>
</evidence>
<dbReference type="EMBL" id="JANJYI010000009">
    <property type="protein sequence ID" value="KAK2634438.1"/>
    <property type="molecule type" value="Genomic_DNA"/>
</dbReference>
<dbReference type="InterPro" id="IPR036236">
    <property type="entry name" value="Znf_C2H2_sf"/>
</dbReference>
<dbReference type="AlphaFoldDB" id="A0AAD9TER3"/>
<feature type="domain" description="C2H2-type" evidence="8">
    <location>
        <begin position="166"/>
        <end position="193"/>
    </location>
</feature>
<keyword evidence="4" id="KW-0862">Zinc</keyword>
<feature type="compositionally biased region" description="Low complexity" evidence="7">
    <location>
        <begin position="1"/>
        <end position="17"/>
    </location>
</feature>
<dbReference type="Proteomes" id="UP001280121">
    <property type="component" value="Unassembled WGS sequence"/>
</dbReference>
<reference evidence="9" key="1">
    <citation type="journal article" date="2023" name="Plant J.">
        <title>Genome sequences and population genomics provide insights into the demographic history, inbreeding, and mutation load of two 'living fossil' tree species of Dipteronia.</title>
        <authorList>
            <person name="Feng Y."/>
            <person name="Comes H.P."/>
            <person name="Chen J."/>
            <person name="Zhu S."/>
            <person name="Lu R."/>
            <person name="Zhang X."/>
            <person name="Li P."/>
            <person name="Qiu J."/>
            <person name="Olsen K.M."/>
            <person name="Qiu Y."/>
        </authorList>
    </citation>
    <scope>NUCLEOTIDE SEQUENCE</scope>
    <source>
        <strain evidence="9">KIB01</strain>
    </source>
</reference>
<keyword evidence="2" id="KW-0479">Metal-binding</keyword>
<evidence type="ECO:0000256" key="2">
    <source>
        <dbReference type="ARBA" id="ARBA00022723"/>
    </source>
</evidence>
<keyword evidence="10" id="KW-1185">Reference proteome</keyword>
<evidence type="ECO:0000256" key="6">
    <source>
        <dbReference type="PROSITE-ProRule" id="PRU00042"/>
    </source>
</evidence>